<dbReference type="Pfam" id="PF01497">
    <property type="entry name" value="Peripla_BP_2"/>
    <property type="match status" value="1"/>
</dbReference>
<dbReference type="PROSITE" id="PS50983">
    <property type="entry name" value="FE_B12_PBP"/>
    <property type="match status" value="1"/>
</dbReference>
<dbReference type="CDD" id="cd01144">
    <property type="entry name" value="BtuF"/>
    <property type="match status" value="1"/>
</dbReference>
<proteinExistence type="predicted"/>
<comment type="caution">
    <text evidence="3">The sequence shown here is derived from an EMBL/GenBank/DDBJ whole genome shotgun (WGS) entry which is preliminary data.</text>
</comment>
<dbReference type="InterPro" id="IPR054828">
    <property type="entry name" value="Vit_B12_bind_prot"/>
</dbReference>
<reference evidence="3" key="1">
    <citation type="journal article" date="2020" name="mSystems">
        <title>Genome- and Community-Level Interaction Insights into Carbon Utilization and Element Cycling Functions of Hydrothermarchaeota in Hydrothermal Sediment.</title>
        <authorList>
            <person name="Zhou Z."/>
            <person name="Liu Y."/>
            <person name="Xu W."/>
            <person name="Pan J."/>
            <person name="Luo Z.H."/>
            <person name="Li M."/>
        </authorList>
    </citation>
    <scope>NUCLEOTIDE SEQUENCE [LARGE SCALE GENOMIC DNA]</scope>
    <source>
        <strain evidence="3">SpSt-961</strain>
    </source>
</reference>
<dbReference type="PANTHER" id="PTHR30535">
    <property type="entry name" value="VITAMIN B12-BINDING PROTEIN"/>
    <property type="match status" value="1"/>
</dbReference>
<evidence type="ECO:0000259" key="2">
    <source>
        <dbReference type="PROSITE" id="PS50983"/>
    </source>
</evidence>
<evidence type="ECO:0000313" key="3">
    <source>
        <dbReference type="EMBL" id="HGE78193.1"/>
    </source>
</evidence>
<organism evidence="3">
    <name type="scientific">candidate division WOR-3 bacterium</name>
    <dbReference type="NCBI Taxonomy" id="2052148"/>
    <lineage>
        <taxon>Bacteria</taxon>
        <taxon>Bacteria division WOR-3</taxon>
    </lineage>
</organism>
<dbReference type="InterPro" id="IPR002491">
    <property type="entry name" value="ABC_transptr_periplasmic_BD"/>
</dbReference>
<dbReference type="PANTHER" id="PTHR30535:SF34">
    <property type="entry name" value="MOLYBDATE-BINDING PROTEIN MOLA"/>
    <property type="match status" value="1"/>
</dbReference>
<sequence length="263" mass="30323">MKWRFTIPILILSFLFCERSVPRQGFRVVSLSPAMTEVIFAIGGADYLVGVTTYCDYPDSAKKIYKVGDFSNPSVERILSLKPDLVIVNIPEQRRIKEQLEKYGIRTFSTSPKSIDDIYKDIINIGRILKKEEGADSLVEYMKANIRDLGRKKRKTYIEICAQPLITIGRYSYLNELIEMAGGENIFGDLEKDYPVINQEQVIMRNPDIIIVLHPEEIEGRLGWGRISAIKNKKVYKNLNQDWLMRPGPRLVLGFKELEKIFE</sequence>
<dbReference type="InterPro" id="IPR050902">
    <property type="entry name" value="ABC_Transporter_SBP"/>
</dbReference>
<dbReference type="Gene3D" id="3.40.50.1980">
    <property type="entry name" value="Nitrogenase molybdenum iron protein domain"/>
    <property type="match status" value="2"/>
</dbReference>
<gene>
    <name evidence="3" type="ORF">ENX68_04245</name>
</gene>
<evidence type="ECO:0000256" key="1">
    <source>
        <dbReference type="ARBA" id="ARBA00022729"/>
    </source>
</evidence>
<feature type="domain" description="Fe/B12 periplasmic-binding" evidence="2">
    <location>
        <begin position="27"/>
        <end position="263"/>
    </location>
</feature>
<protein>
    <submittedName>
        <fullName evidence="3">Cobalamin-binding protein</fullName>
    </submittedName>
</protein>
<keyword evidence="1" id="KW-0732">Signal</keyword>
<dbReference type="SUPFAM" id="SSF53807">
    <property type="entry name" value="Helical backbone' metal receptor"/>
    <property type="match status" value="1"/>
</dbReference>
<name>A0A7V3VU20_UNCW3</name>
<dbReference type="GO" id="GO:0071281">
    <property type="term" value="P:cellular response to iron ion"/>
    <property type="evidence" value="ECO:0007669"/>
    <property type="project" value="TreeGrafter"/>
</dbReference>
<accession>A0A7V3VU20</accession>
<dbReference type="AlphaFoldDB" id="A0A7V3VU20"/>
<dbReference type="NCBIfam" id="NF038402">
    <property type="entry name" value="TroA_like"/>
    <property type="match status" value="1"/>
</dbReference>
<dbReference type="EMBL" id="DTOZ01000112">
    <property type="protein sequence ID" value="HGE78193.1"/>
    <property type="molecule type" value="Genomic_DNA"/>
</dbReference>